<dbReference type="GO" id="GO:1990573">
    <property type="term" value="P:potassium ion import across plasma membrane"/>
    <property type="evidence" value="ECO:0007669"/>
    <property type="project" value="TreeGrafter"/>
</dbReference>
<dbReference type="GO" id="GO:0034702">
    <property type="term" value="C:monoatomic ion channel complex"/>
    <property type="evidence" value="ECO:0007669"/>
    <property type="project" value="UniProtKB-KW"/>
</dbReference>
<keyword evidence="6 11" id="KW-0630">Potassium</keyword>
<feature type="transmembrane region" description="Helical" evidence="12">
    <location>
        <begin position="162"/>
        <end position="182"/>
    </location>
</feature>
<gene>
    <name evidence="15" type="ORF">BINO364_LOCUS13427</name>
</gene>
<keyword evidence="3 11" id="KW-0633">Potassium transport</keyword>
<evidence type="ECO:0000313" key="15">
    <source>
        <dbReference type="EMBL" id="CAH0728179.1"/>
    </source>
</evidence>
<dbReference type="Proteomes" id="UP000838878">
    <property type="component" value="Chromosome 7"/>
</dbReference>
<evidence type="ECO:0000256" key="12">
    <source>
        <dbReference type="SAM" id="Phobius"/>
    </source>
</evidence>
<dbReference type="AlphaFoldDB" id="A0A8J9V0P5"/>
<keyword evidence="9 12" id="KW-0472">Membrane</keyword>
<dbReference type="SUPFAM" id="SSF81324">
    <property type="entry name" value="Voltage-gated potassium channels"/>
    <property type="match status" value="1"/>
</dbReference>
<evidence type="ECO:0000256" key="7">
    <source>
        <dbReference type="ARBA" id="ARBA00022989"/>
    </source>
</evidence>
<keyword evidence="5 11" id="KW-0851">Voltage-gated channel</keyword>
<evidence type="ECO:0000256" key="5">
    <source>
        <dbReference type="ARBA" id="ARBA00022882"/>
    </source>
</evidence>
<keyword evidence="16" id="KW-1185">Reference proteome</keyword>
<dbReference type="Gene3D" id="1.10.287.70">
    <property type="match status" value="1"/>
</dbReference>
<dbReference type="Pfam" id="PF17655">
    <property type="entry name" value="IRK_C"/>
    <property type="match status" value="1"/>
</dbReference>
<evidence type="ECO:0000256" key="2">
    <source>
        <dbReference type="ARBA" id="ARBA00022448"/>
    </source>
</evidence>
<keyword evidence="4 11" id="KW-0812">Transmembrane</keyword>
<feature type="non-terminal residue" evidence="15">
    <location>
        <position position="421"/>
    </location>
</feature>
<feature type="transmembrane region" description="Helical" evidence="12">
    <location>
        <begin position="113"/>
        <end position="134"/>
    </location>
</feature>
<evidence type="ECO:0000256" key="3">
    <source>
        <dbReference type="ARBA" id="ARBA00022538"/>
    </source>
</evidence>
<evidence type="ECO:0000256" key="8">
    <source>
        <dbReference type="ARBA" id="ARBA00023065"/>
    </source>
</evidence>
<feature type="domain" description="Inward rectifier potassium channel C-terminal" evidence="14">
    <location>
        <begin position="230"/>
        <end position="395"/>
    </location>
</feature>
<evidence type="ECO:0000313" key="16">
    <source>
        <dbReference type="Proteomes" id="UP000838878"/>
    </source>
</evidence>
<dbReference type="EMBL" id="OV170227">
    <property type="protein sequence ID" value="CAH0728179.1"/>
    <property type="molecule type" value="Genomic_DNA"/>
</dbReference>
<dbReference type="InterPro" id="IPR014756">
    <property type="entry name" value="Ig_E-set"/>
</dbReference>
<keyword evidence="7 12" id="KW-1133">Transmembrane helix</keyword>
<dbReference type="OrthoDB" id="273257at2759"/>
<dbReference type="GO" id="GO:0005242">
    <property type="term" value="F:inward rectifier potassium channel activity"/>
    <property type="evidence" value="ECO:0007669"/>
    <property type="project" value="InterPro"/>
</dbReference>
<feature type="domain" description="Potassium channel inwardly rectifying transmembrane" evidence="13">
    <location>
        <begin position="79"/>
        <end position="222"/>
    </location>
</feature>
<reference evidence="15" key="1">
    <citation type="submission" date="2021-12" db="EMBL/GenBank/DDBJ databases">
        <authorList>
            <person name="Martin H S."/>
        </authorList>
    </citation>
    <scope>NUCLEOTIDE SEQUENCE</scope>
</reference>
<dbReference type="SUPFAM" id="SSF81296">
    <property type="entry name" value="E set domains"/>
    <property type="match status" value="1"/>
</dbReference>
<evidence type="ECO:0000256" key="11">
    <source>
        <dbReference type="RuleBase" id="RU003822"/>
    </source>
</evidence>
<comment type="subcellular location">
    <subcellularLocation>
        <location evidence="1 11">Membrane</location>
        <topology evidence="1 11">Multi-pass membrane protein</topology>
    </subcellularLocation>
</comment>
<proteinExistence type="inferred from homology"/>
<evidence type="ECO:0000259" key="14">
    <source>
        <dbReference type="Pfam" id="PF17655"/>
    </source>
</evidence>
<dbReference type="Gene3D" id="2.60.40.1400">
    <property type="entry name" value="G protein-activated inward rectifier potassium channel 1"/>
    <property type="match status" value="1"/>
</dbReference>
<keyword evidence="8 11" id="KW-0406">Ion transport</keyword>
<dbReference type="InterPro" id="IPR016449">
    <property type="entry name" value="K_chnl_inward-rec_Kir"/>
</dbReference>
<dbReference type="InterPro" id="IPR041647">
    <property type="entry name" value="IRK_C"/>
</dbReference>
<keyword evidence="2 11" id="KW-0813">Transport</keyword>
<dbReference type="PANTHER" id="PTHR11767">
    <property type="entry name" value="INWARD RECTIFIER POTASSIUM CHANNEL"/>
    <property type="match status" value="1"/>
</dbReference>
<dbReference type="PANTHER" id="PTHR11767:SF113">
    <property type="entry name" value="INWARDLY RECTIFYING POTASSIUM CHANNEL 2, ISOFORM D"/>
    <property type="match status" value="1"/>
</dbReference>
<name>A0A8J9V0P5_9NEOP</name>
<dbReference type="GO" id="GO:0005886">
    <property type="term" value="C:plasma membrane"/>
    <property type="evidence" value="ECO:0007669"/>
    <property type="project" value="TreeGrafter"/>
</dbReference>
<evidence type="ECO:0000256" key="9">
    <source>
        <dbReference type="ARBA" id="ARBA00023136"/>
    </source>
</evidence>
<accession>A0A8J9V0P5</accession>
<keyword evidence="10 11" id="KW-0407">Ion channel</keyword>
<evidence type="ECO:0000259" key="13">
    <source>
        <dbReference type="Pfam" id="PF01007"/>
    </source>
</evidence>
<dbReference type="InterPro" id="IPR013518">
    <property type="entry name" value="K_chnl_inward-rec_Kir_cyto"/>
</dbReference>
<protein>
    <submittedName>
        <fullName evidence="15">Uncharacterized protein</fullName>
    </submittedName>
</protein>
<comment type="similarity">
    <text evidence="11">Belongs to the inward rectifier-type potassium channel (TC 1.A.2.1) family.</text>
</comment>
<evidence type="ECO:0000256" key="10">
    <source>
        <dbReference type="ARBA" id="ARBA00023303"/>
    </source>
</evidence>
<evidence type="ECO:0000256" key="1">
    <source>
        <dbReference type="ARBA" id="ARBA00004141"/>
    </source>
</evidence>
<dbReference type="PRINTS" id="PR01320">
    <property type="entry name" value="KIRCHANNEL"/>
</dbReference>
<feature type="transmembrane region" description="Helical" evidence="12">
    <location>
        <begin position="194"/>
        <end position="217"/>
    </location>
</feature>
<dbReference type="InterPro" id="IPR040445">
    <property type="entry name" value="Kir_TM"/>
</dbReference>
<organism evidence="15 16">
    <name type="scientific">Brenthis ino</name>
    <name type="common">lesser marbled fritillary</name>
    <dbReference type="NCBI Taxonomy" id="405034"/>
    <lineage>
        <taxon>Eukaryota</taxon>
        <taxon>Metazoa</taxon>
        <taxon>Ecdysozoa</taxon>
        <taxon>Arthropoda</taxon>
        <taxon>Hexapoda</taxon>
        <taxon>Insecta</taxon>
        <taxon>Pterygota</taxon>
        <taxon>Neoptera</taxon>
        <taxon>Endopterygota</taxon>
        <taxon>Lepidoptera</taxon>
        <taxon>Glossata</taxon>
        <taxon>Ditrysia</taxon>
        <taxon>Papilionoidea</taxon>
        <taxon>Nymphalidae</taxon>
        <taxon>Heliconiinae</taxon>
        <taxon>Argynnini</taxon>
        <taxon>Brenthis</taxon>
    </lineage>
</organism>
<evidence type="ECO:0000256" key="4">
    <source>
        <dbReference type="ARBA" id="ARBA00022692"/>
    </source>
</evidence>
<sequence>MVNGKRLSLTVSRAIKPKEVPEKIRKDDMNRDKKHSSYLCTSPGSKTEVEDNVCSLATLVQPETSNPKAIRRKYLRAVFKSGEFNIYRTSTKALKVFSNYFLLLVETRWRWTLLNFFTAFTCIWLFFAFIYWGISYNHEDFSDDHLPPYQNDTEFVPCIKNIYGFTSAFLFSIEVHTTVAYGRRAITLECPQTIVAMCLQCIVSSIFQAIMVGILFAKLTRPGARTQTMLFSNQAVINMRNDRFCLIFRVGDIRKSRILNIQPKAYVIQLNTDGYELDSTEQIELKLDMDECESAFFLWPVTAVHVIDENSPFYRLSAADLLCSQFEVVVVFEGIIESTGQPVQARSSFTEFNIRWGYRFVPMVGFNVNKMVYDVDFSKLSEIQQVDTPLCSPNEYYQVVGTGEYKSNIVRDGTKRAFVDF</sequence>
<dbReference type="GO" id="GO:0034765">
    <property type="term" value="P:regulation of monoatomic ion transmembrane transport"/>
    <property type="evidence" value="ECO:0007669"/>
    <property type="project" value="TreeGrafter"/>
</dbReference>
<dbReference type="Pfam" id="PF01007">
    <property type="entry name" value="IRK"/>
    <property type="match status" value="1"/>
</dbReference>
<evidence type="ECO:0000256" key="6">
    <source>
        <dbReference type="ARBA" id="ARBA00022958"/>
    </source>
</evidence>